<dbReference type="AlphaFoldDB" id="A0A8J6JFC3"/>
<comment type="caution">
    <text evidence="1">The sequence shown here is derived from an EMBL/GenBank/DDBJ whole genome shotgun (WGS) entry which is preliminary data.</text>
</comment>
<organism evidence="1 2">
    <name type="scientific">Lawsonibacter hominis</name>
    <dbReference type="NCBI Taxonomy" id="2763053"/>
    <lineage>
        <taxon>Bacteria</taxon>
        <taxon>Bacillati</taxon>
        <taxon>Bacillota</taxon>
        <taxon>Clostridia</taxon>
        <taxon>Eubacteriales</taxon>
        <taxon>Oscillospiraceae</taxon>
        <taxon>Lawsonibacter</taxon>
    </lineage>
</organism>
<proteinExistence type="predicted"/>
<dbReference type="InterPro" id="IPR017016">
    <property type="entry name" value="UCP033595"/>
</dbReference>
<accession>A0A8J6JFC3</accession>
<dbReference type="EMBL" id="JACOPP010000014">
    <property type="protein sequence ID" value="MBC5734184.1"/>
    <property type="molecule type" value="Genomic_DNA"/>
</dbReference>
<keyword evidence="2" id="KW-1185">Reference proteome</keyword>
<dbReference type="Proteomes" id="UP000661435">
    <property type="component" value="Unassembled WGS sequence"/>
</dbReference>
<sequence length="90" mass="10036">MRELLVDTCRTEDEAGANHTFAYYILVDQMELGDGFACESYGVKVVGEEGETACVPHITVSVTRIDALMELLRRNTVTPATLRDVVDDWL</sequence>
<reference evidence="1" key="1">
    <citation type="submission" date="2020-08" db="EMBL/GenBank/DDBJ databases">
        <title>Genome public.</title>
        <authorList>
            <person name="Liu C."/>
            <person name="Sun Q."/>
        </authorList>
    </citation>
    <scope>NUCLEOTIDE SEQUENCE</scope>
    <source>
        <strain evidence="1">NSJ-51</strain>
    </source>
</reference>
<gene>
    <name evidence="1" type="ORF">H8S57_10670</name>
</gene>
<evidence type="ECO:0000313" key="2">
    <source>
        <dbReference type="Proteomes" id="UP000661435"/>
    </source>
</evidence>
<dbReference type="RefSeq" id="WP_186908074.1">
    <property type="nucleotide sequence ID" value="NZ_JACOPP010000014.1"/>
</dbReference>
<dbReference type="Pfam" id="PF20124">
    <property type="entry name" value="DUF6514"/>
    <property type="match status" value="1"/>
</dbReference>
<name>A0A8J6JFC3_9FIRM</name>
<evidence type="ECO:0000313" key="1">
    <source>
        <dbReference type="EMBL" id="MBC5734184.1"/>
    </source>
</evidence>
<protein>
    <submittedName>
        <fullName evidence="1">Uncharacterized protein</fullName>
    </submittedName>
</protein>